<dbReference type="PANTHER" id="PTHR43135">
    <property type="entry name" value="ALPHA-D-RIBOSE 1-METHYLPHOSPHONATE 5-TRIPHOSPHATE DIPHOSPHATASE"/>
    <property type="match status" value="1"/>
</dbReference>
<evidence type="ECO:0000256" key="1">
    <source>
        <dbReference type="SAM" id="SignalP"/>
    </source>
</evidence>
<dbReference type="InterPro" id="IPR032466">
    <property type="entry name" value="Metal_Hydrolase"/>
</dbReference>
<dbReference type="InterPro" id="IPR057744">
    <property type="entry name" value="OTAase-like"/>
</dbReference>
<dbReference type="STRING" id="1515612.SKP52_08830"/>
<sequence length="444" mass="47204">MQSRVKLGSFLRGIALGSTALFVASIAPAKAQDAAGQTVITAARYVDVLTGKAVEFPAIFVGPDGRITNIADARTVRWGSNVKHIDLGDKTLLPGLIDMHVHLDGPADIGGYRGLEFTDSFWGMTAVKNANDMLGAGFTTVRNVGSSDRNDIGLKQAIDAGYATGPRIVPAGYALGATGGHCDSTFLPPSLEKKDGKEEGIGDTPEELRYQVRRQRKYGAEVIKVCATGGVFSRNTEPGQLQVSEKELAAIAEEAHQWGLRVAAHAHGATGIRAAIAAGIDTIEHVSLVDDEGIRMAVARKQPVWFSMDIYNTEYTQAEGAKNGVLEDNLRKDREIAQIQRDNFRKAVKAGVRMVFGSDAGVMPHGQVGGQFRVMVEYGMTPLQAIQAATKNAAEALGREKDVGAIAVGRYADIVAVDGNPLADVRQLESVDAVVKGGVLVRGN</sequence>
<dbReference type="AlphaFoldDB" id="A0A0A7PHM1"/>
<reference evidence="3 4" key="1">
    <citation type="journal article" date="2015" name="Int. J. Syst. Evol. Microbiol.">
        <title>Description of Sphingopyxis fribergensis sp. nov. - a soil bacterium with the ability to degrade styrene and phenylacetic acid.</title>
        <authorList>
            <person name="Oelschlagel M."/>
            <person name="Ruckert C."/>
            <person name="Kalinowski J."/>
            <person name="Schmidt G."/>
            <person name="Schlomann M."/>
            <person name="Tischler D."/>
        </authorList>
    </citation>
    <scope>NUCLEOTIDE SEQUENCE [LARGE SCALE GENOMIC DNA]</scope>
    <source>
        <strain evidence="3 4">Kp5.2</strain>
    </source>
</reference>
<name>A0A0A7PHM1_9SPHN</name>
<feature type="chain" id="PRO_5002031824" evidence="1">
    <location>
        <begin position="32"/>
        <end position="444"/>
    </location>
</feature>
<accession>A0A0A7PHM1</accession>
<dbReference type="InterPro" id="IPR051781">
    <property type="entry name" value="Metallo-dep_Hydrolase"/>
</dbReference>
<dbReference type="SUPFAM" id="SSF51338">
    <property type="entry name" value="Composite domain of metallo-dependent hydrolases"/>
    <property type="match status" value="1"/>
</dbReference>
<evidence type="ECO:0000313" key="3">
    <source>
        <dbReference type="EMBL" id="AJA08678.1"/>
    </source>
</evidence>
<keyword evidence="4" id="KW-1185">Reference proteome</keyword>
<dbReference type="EMBL" id="CP009122">
    <property type="protein sequence ID" value="AJA08678.1"/>
    <property type="molecule type" value="Genomic_DNA"/>
</dbReference>
<dbReference type="InterPro" id="IPR011059">
    <property type="entry name" value="Metal-dep_hydrolase_composite"/>
</dbReference>
<dbReference type="OrthoDB" id="9782972at2"/>
<dbReference type="Pfam" id="PF01979">
    <property type="entry name" value="Amidohydro_1"/>
    <property type="match status" value="1"/>
</dbReference>
<dbReference type="Proteomes" id="UP000030907">
    <property type="component" value="Chromosome"/>
</dbReference>
<dbReference type="GO" id="GO:0016810">
    <property type="term" value="F:hydrolase activity, acting on carbon-nitrogen (but not peptide) bonds"/>
    <property type="evidence" value="ECO:0007669"/>
    <property type="project" value="InterPro"/>
</dbReference>
<dbReference type="KEGG" id="sphk:SKP52_08830"/>
<dbReference type="Gene3D" id="2.30.40.10">
    <property type="entry name" value="Urease, subunit C, domain 1"/>
    <property type="match status" value="1"/>
</dbReference>
<dbReference type="PANTHER" id="PTHR43135:SF3">
    <property type="entry name" value="ALPHA-D-RIBOSE 1-METHYLPHOSPHONATE 5-TRIPHOSPHATE DIPHOSPHATASE"/>
    <property type="match status" value="1"/>
</dbReference>
<proteinExistence type="predicted"/>
<dbReference type="InterPro" id="IPR006680">
    <property type="entry name" value="Amidohydro-rel"/>
</dbReference>
<keyword evidence="3" id="KW-0378">Hydrolase</keyword>
<evidence type="ECO:0000259" key="2">
    <source>
        <dbReference type="Pfam" id="PF01979"/>
    </source>
</evidence>
<feature type="signal peptide" evidence="1">
    <location>
        <begin position="1"/>
        <end position="31"/>
    </location>
</feature>
<keyword evidence="1" id="KW-0732">Signal</keyword>
<dbReference type="CDD" id="cd01299">
    <property type="entry name" value="Met_dep_hydrolase_A"/>
    <property type="match status" value="1"/>
</dbReference>
<dbReference type="Gene3D" id="3.20.20.140">
    <property type="entry name" value="Metal-dependent hydrolases"/>
    <property type="match status" value="1"/>
</dbReference>
<gene>
    <name evidence="3" type="ORF">SKP52_08830</name>
</gene>
<dbReference type="SUPFAM" id="SSF51556">
    <property type="entry name" value="Metallo-dependent hydrolases"/>
    <property type="match status" value="1"/>
</dbReference>
<organism evidence="3 4">
    <name type="scientific">Sphingopyxis fribergensis</name>
    <dbReference type="NCBI Taxonomy" id="1515612"/>
    <lineage>
        <taxon>Bacteria</taxon>
        <taxon>Pseudomonadati</taxon>
        <taxon>Pseudomonadota</taxon>
        <taxon>Alphaproteobacteria</taxon>
        <taxon>Sphingomonadales</taxon>
        <taxon>Sphingomonadaceae</taxon>
        <taxon>Sphingopyxis</taxon>
    </lineage>
</organism>
<dbReference type="RefSeq" id="WP_052208011.1">
    <property type="nucleotide sequence ID" value="NZ_CP009122.1"/>
</dbReference>
<dbReference type="HOGENOM" id="CLU_023620_2_2_5"/>
<evidence type="ECO:0000313" key="4">
    <source>
        <dbReference type="Proteomes" id="UP000030907"/>
    </source>
</evidence>
<feature type="domain" description="Amidohydrolase-related" evidence="2">
    <location>
        <begin position="91"/>
        <end position="441"/>
    </location>
</feature>
<protein>
    <submittedName>
        <fullName evidence="3">Amidohydrolase</fullName>
    </submittedName>
</protein>